<dbReference type="GO" id="GO:0007166">
    <property type="term" value="P:cell surface receptor signaling pathway"/>
    <property type="evidence" value="ECO:0007669"/>
    <property type="project" value="InterPro"/>
</dbReference>
<protein>
    <recommendedName>
        <fullName evidence="7">Protein kinase domain-containing protein</fullName>
    </recommendedName>
</protein>
<dbReference type="EnsemblPlants" id="OBART10G02070.1">
    <property type="protein sequence ID" value="OBART10G02070.1"/>
    <property type="gene ID" value="OBART10G02070"/>
</dbReference>
<dbReference type="PROSITE" id="PS00107">
    <property type="entry name" value="PROTEIN_KINASE_ATP"/>
    <property type="match status" value="1"/>
</dbReference>
<name>A0A0D3HB30_9ORYZ</name>
<dbReference type="SMART" id="SM00220">
    <property type="entry name" value="S_TKc"/>
    <property type="match status" value="1"/>
</dbReference>
<organism evidence="8">
    <name type="scientific">Oryza barthii</name>
    <dbReference type="NCBI Taxonomy" id="65489"/>
    <lineage>
        <taxon>Eukaryota</taxon>
        <taxon>Viridiplantae</taxon>
        <taxon>Streptophyta</taxon>
        <taxon>Embryophyta</taxon>
        <taxon>Tracheophyta</taxon>
        <taxon>Spermatophyta</taxon>
        <taxon>Magnoliopsida</taxon>
        <taxon>Liliopsida</taxon>
        <taxon>Poales</taxon>
        <taxon>Poaceae</taxon>
        <taxon>BOP clade</taxon>
        <taxon>Oryzoideae</taxon>
        <taxon>Oryzeae</taxon>
        <taxon>Oryzinae</taxon>
        <taxon>Oryza</taxon>
    </lineage>
</organism>
<dbReference type="InterPro" id="IPR017441">
    <property type="entry name" value="Protein_kinase_ATP_BS"/>
</dbReference>
<dbReference type="Gene3D" id="3.30.200.20">
    <property type="entry name" value="Phosphorylase Kinase, domain 1"/>
    <property type="match status" value="2"/>
</dbReference>
<dbReference type="SUPFAM" id="SSF56112">
    <property type="entry name" value="Protein kinase-like (PK-like)"/>
    <property type="match status" value="2"/>
</dbReference>
<evidence type="ECO:0000313" key="8">
    <source>
        <dbReference type="EnsemblPlants" id="OBART10G02070.1"/>
    </source>
</evidence>
<feature type="domain" description="Protein kinase" evidence="7">
    <location>
        <begin position="76"/>
        <end position="339"/>
    </location>
</feature>
<keyword evidence="9" id="KW-1185">Reference proteome</keyword>
<accession>A0A0D3HB30</accession>
<dbReference type="InterPro" id="IPR011009">
    <property type="entry name" value="Kinase-like_dom_sf"/>
</dbReference>
<evidence type="ECO:0000256" key="2">
    <source>
        <dbReference type="ARBA" id="ARBA00022679"/>
    </source>
</evidence>
<dbReference type="InterPro" id="IPR008271">
    <property type="entry name" value="Ser/Thr_kinase_AS"/>
</dbReference>
<dbReference type="Gene3D" id="1.10.510.10">
    <property type="entry name" value="Transferase(Phosphotransferase) domain 1"/>
    <property type="match status" value="2"/>
</dbReference>
<evidence type="ECO:0000259" key="7">
    <source>
        <dbReference type="PROSITE" id="PS50011"/>
    </source>
</evidence>
<evidence type="ECO:0000313" key="9">
    <source>
        <dbReference type="Proteomes" id="UP000026960"/>
    </source>
</evidence>
<dbReference type="Proteomes" id="UP000026960">
    <property type="component" value="Chromosome 10"/>
</dbReference>
<dbReference type="PaxDb" id="65489-OBART10G02070.1"/>
<keyword evidence="2" id="KW-0808">Transferase</keyword>
<dbReference type="PROSITE" id="PS50011">
    <property type="entry name" value="PROTEIN_KINASE_DOM"/>
    <property type="match status" value="2"/>
</dbReference>
<evidence type="ECO:0000256" key="1">
    <source>
        <dbReference type="ARBA" id="ARBA00022527"/>
    </source>
</evidence>
<evidence type="ECO:0000256" key="6">
    <source>
        <dbReference type="PROSITE-ProRule" id="PRU10141"/>
    </source>
</evidence>
<dbReference type="GO" id="GO:0004674">
    <property type="term" value="F:protein serine/threonine kinase activity"/>
    <property type="evidence" value="ECO:0007669"/>
    <property type="project" value="UniProtKB-KW"/>
</dbReference>
<sequence length="768" mass="87015">MSCMMYIIDDIYRRRMSDAKGLGAGARYQHIMGDKLDLPENILRDYIPDIDKVKWILDNNHNITYFTEDDIRRITSNYKTKLGTGAFGEVYEGVLGEDRLVAVKRYIQVNKLDEFAKEVIVHTQVNHKNVVRLIGCCKDKNAPMIVLEYAANGSLNDCLYHADTPISLGTRLSIVIECAEALWCMHSMYNPIIHYDFKLSNILLDENLHAKISDFGISRILLTDNTNLTMNVRGSIGYMDPTFAREGRLTPKSDVYSFGVVLVELITKTKPADMEKDIVRRFVQASAKRKGAQELFDVGIANESNIKILEGIGKIAKDCMEEDIDKRPEMNDVAAHLRELRRTLEQGREKTSWQFFSGGRNDLKKENQQERSNFNSSTVFYKIKNLGIFKWNAIDNFKKNGGLILQNISNIKIFTKEEILNITQNFSTALSKSSSSDIYLGDLDDNTRVAVKIFTDVSGSREEFVGQLTIQSQVQHQNIVKLFGCCLEMDHPISVCEYVPNGPLSNYLVVEKGEETGARARSLLDMNTRHCIALGVANAIACLHEECLDKPFDGITPWEILLDAGFCSKLSKLTPTIIATKTVTTPILDKHKYVAPERFHLSHKPITASAKADVYSFGALLVEIIFGIRDIMFWEELAGSKEPFDFLNIRIGDCLDPHIIQAEADDATRSVATAERMVITAMWCMQFNADRRPTMRKVIDMLEGTIDIAEPPHPIRSYVYDNMPALPCCNSDEDKPFIDSLPYFISDEDEFELFRRMSDVKDPEAEAR</sequence>
<dbReference type="PROSITE" id="PS00108">
    <property type="entry name" value="PROTEIN_KINASE_ST"/>
    <property type="match status" value="1"/>
</dbReference>
<keyword evidence="1" id="KW-0723">Serine/threonine-protein kinase</keyword>
<dbReference type="Pfam" id="PF07714">
    <property type="entry name" value="PK_Tyr_Ser-Thr"/>
    <property type="match status" value="2"/>
</dbReference>
<keyword evidence="4" id="KW-0418">Kinase</keyword>
<feature type="binding site" evidence="6">
    <location>
        <position position="104"/>
    </location>
    <ligand>
        <name>ATP</name>
        <dbReference type="ChEBI" id="CHEBI:30616"/>
    </ligand>
</feature>
<dbReference type="eggNOG" id="KOG1187">
    <property type="taxonomic scope" value="Eukaryota"/>
</dbReference>
<dbReference type="GO" id="GO:0005524">
    <property type="term" value="F:ATP binding"/>
    <property type="evidence" value="ECO:0007669"/>
    <property type="project" value="UniProtKB-UniRule"/>
</dbReference>
<dbReference type="GO" id="GO:0005886">
    <property type="term" value="C:plasma membrane"/>
    <property type="evidence" value="ECO:0007669"/>
    <property type="project" value="TreeGrafter"/>
</dbReference>
<dbReference type="PANTHER" id="PTHR27005">
    <property type="entry name" value="WALL-ASSOCIATED RECEPTOR KINASE-LIKE 21"/>
    <property type="match status" value="1"/>
</dbReference>
<dbReference type="FunFam" id="3.30.200.20:FF:000337">
    <property type="entry name" value="Wall-associated receptor kinase 3"/>
    <property type="match status" value="1"/>
</dbReference>
<dbReference type="FunFam" id="1.10.510.10:FF:000474">
    <property type="entry name" value="Wall-associated receptor kinase 3"/>
    <property type="match status" value="1"/>
</dbReference>
<dbReference type="InterPro" id="IPR045274">
    <property type="entry name" value="WAK-like"/>
</dbReference>
<dbReference type="AlphaFoldDB" id="A0A0D3HB30"/>
<proteinExistence type="predicted"/>
<dbReference type="STRING" id="65489.A0A0D3HB30"/>
<dbReference type="Gramene" id="OBART10G02070.1">
    <property type="protein sequence ID" value="OBART10G02070.1"/>
    <property type="gene ID" value="OBART10G02070"/>
</dbReference>
<evidence type="ECO:0000256" key="3">
    <source>
        <dbReference type="ARBA" id="ARBA00022741"/>
    </source>
</evidence>
<reference evidence="8" key="2">
    <citation type="submission" date="2015-03" db="UniProtKB">
        <authorList>
            <consortium name="EnsemblPlants"/>
        </authorList>
    </citation>
    <scope>IDENTIFICATION</scope>
</reference>
<dbReference type="InterPro" id="IPR000719">
    <property type="entry name" value="Prot_kinase_dom"/>
</dbReference>
<keyword evidence="5 6" id="KW-0067">ATP-binding</keyword>
<evidence type="ECO:0000256" key="4">
    <source>
        <dbReference type="ARBA" id="ARBA00022777"/>
    </source>
</evidence>
<keyword evidence="3 6" id="KW-0547">Nucleotide-binding</keyword>
<reference evidence="8" key="1">
    <citation type="journal article" date="2009" name="Rice">
        <title>De Novo Next Generation Sequencing of Plant Genomes.</title>
        <authorList>
            <person name="Rounsley S."/>
            <person name="Marri P.R."/>
            <person name="Yu Y."/>
            <person name="He R."/>
            <person name="Sisneros N."/>
            <person name="Goicoechea J.L."/>
            <person name="Lee S.J."/>
            <person name="Angelova A."/>
            <person name="Kudrna D."/>
            <person name="Luo M."/>
            <person name="Affourtit J."/>
            <person name="Desany B."/>
            <person name="Knight J."/>
            <person name="Niazi F."/>
            <person name="Egholm M."/>
            <person name="Wing R.A."/>
        </authorList>
    </citation>
    <scope>NUCLEOTIDE SEQUENCE [LARGE SCALE GENOMIC DNA]</scope>
    <source>
        <strain evidence="8">cv. IRGC 105608</strain>
    </source>
</reference>
<dbReference type="InterPro" id="IPR001245">
    <property type="entry name" value="Ser-Thr/Tyr_kinase_cat_dom"/>
</dbReference>
<evidence type="ECO:0000256" key="5">
    <source>
        <dbReference type="ARBA" id="ARBA00022840"/>
    </source>
</evidence>
<dbReference type="HOGENOM" id="CLU_000288_137_3_1"/>
<dbReference type="PANTHER" id="PTHR27005:SF321">
    <property type="entry name" value="OS11G0553500 PROTEIN"/>
    <property type="match status" value="1"/>
</dbReference>
<feature type="domain" description="Protein kinase" evidence="7">
    <location>
        <begin position="424"/>
        <end position="716"/>
    </location>
</feature>